<dbReference type="InterPro" id="IPR001240">
    <property type="entry name" value="PRAI_dom"/>
</dbReference>
<evidence type="ECO:0000256" key="4">
    <source>
        <dbReference type="ARBA" id="ARBA00022272"/>
    </source>
</evidence>
<dbReference type="Pfam" id="PF00697">
    <property type="entry name" value="PRAI"/>
    <property type="match status" value="1"/>
</dbReference>
<gene>
    <name evidence="9 11" type="primary">trpF</name>
    <name evidence="11" type="ordered locus">CHAB381_1273</name>
</gene>
<organism evidence="11 12">
    <name type="scientific">Campylobacter hominis (strain ATCC BAA-381 / DSM 21671 / CCUG 45161 / LMG 19568 / NCTC 13146 / CH001A)</name>
    <dbReference type="NCBI Taxonomy" id="360107"/>
    <lineage>
        <taxon>Bacteria</taxon>
        <taxon>Pseudomonadati</taxon>
        <taxon>Campylobacterota</taxon>
        <taxon>Epsilonproteobacteria</taxon>
        <taxon>Campylobacterales</taxon>
        <taxon>Campylobacteraceae</taxon>
        <taxon>Campylobacter</taxon>
    </lineage>
</organism>
<evidence type="ECO:0000256" key="3">
    <source>
        <dbReference type="ARBA" id="ARBA00012572"/>
    </source>
</evidence>
<keyword evidence="8 9" id="KW-0413">Isomerase</keyword>
<dbReference type="EC" id="5.3.1.24" evidence="3 9"/>
<evidence type="ECO:0000256" key="9">
    <source>
        <dbReference type="HAMAP-Rule" id="MF_00135"/>
    </source>
</evidence>
<dbReference type="GO" id="GO:0000162">
    <property type="term" value="P:L-tryptophan biosynthetic process"/>
    <property type="evidence" value="ECO:0007669"/>
    <property type="project" value="UniProtKB-UniRule"/>
</dbReference>
<evidence type="ECO:0000313" key="12">
    <source>
        <dbReference type="Proteomes" id="UP000002407"/>
    </source>
</evidence>
<evidence type="ECO:0000259" key="10">
    <source>
        <dbReference type="Pfam" id="PF00697"/>
    </source>
</evidence>
<keyword evidence="6 9" id="KW-0822">Tryptophan biosynthesis</keyword>
<comment type="similarity">
    <text evidence="9">Belongs to the TrpF family.</text>
</comment>
<evidence type="ECO:0000313" key="11">
    <source>
        <dbReference type="EMBL" id="ABS51902.1"/>
    </source>
</evidence>
<dbReference type="GO" id="GO:0004640">
    <property type="term" value="F:phosphoribosylanthranilate isomerase activity"/>
    <property type="evidence" value="ECO:0007669"/>
    <property type="project" value="UniProtKB-UniRule"/>
</dbReference>
<dbReference type="Gene3D" id="3.20.20.70">
    <property type="entry name" value="Aldolase class I"/>
    <property type="match status" value="1"/>
</dbReference>
<protein>
    <recommendedName>
        <fullName evidence="4 9">N-(5'-phosphoribosyl)anthranilate isomerase</fullName>
        <shortName evidence="9">PRAI</shortName>
        <ecNumber evidence="3 9">5.3.1.24</ecNumber>
    </recommendedName>
</protein>
<dbReference type="InterPro" id="IPR044643">
    <property type="entry name" value="TrpF_fam"/>
</dbReference>
<evidence type="ECO:0000256" key="6">
    <source>
        <dbReference type="ARBA" id="ARBA00022822"/>
    </source>
</evidence>
<dbReference type="SUPFAM" id="SSF51366">
    <property type="entry name" value="Ribulose-phoshate binding barrel"/>
    <property type="match status" value="1"/>
</dbReference>
<dbReference type="OrthoDB" id="9796196at2"/>
<dbReference type="KEGG" id="cha:CHAB381_1273"/>
<evidence type="ECO:0000256" key="8">
    <source>
        <dbReference type="ARBA" id="ARBA00023235"/>
    </source>
</evidence>
<comment type="catalytic activity">
    <reaction evidence="1 9">
        <text>N-(5-phospho-beta-D-ribosyl)anthranilate = 1-(2-carboxyphenylamino)-1-deoxy-D-ribulose 5-phosphate</text>
        <dbReference type="Rhea" id="RHEA:21540"/>
        <dbReference type="ChEBI" id="CHEBI:18277"/>
        <dbReference type="ChEBI" id="CHEBI:58613"/>
        <dbReference type="EC" id="5.3.1.24"/>
    </reaction>
</comment>
<dbReference type="InterPro" id="IPR013785">
    <property type="entry name" value="Aldolase_TIM"/>
</dbReference>
<reference evidence="12" key="1">
    <citation type="submission" date="2007-07" db="EMBL/GenBank/DDBJ databases">
        <title>Complete genome sequence of Campylobacter hominis ATCC BAA-381, a commensal isolated from the human gastrointestinal tract.</title>
        <authorList>
            <person name="Fouts D.E."/>
            <person name="Mongodin E.F."/>
            <person name="Puiu D."/>
            <person name="Sebastian Y."/>
            <person name="Miller W.G."/>
            <person name="Mandrell R.E."/>
            <person name="Nelson K.E."/>
        </authorList>
    </citation>
    <scope>NUCLEOTIDE SEQUENCE [LARGE SCALE GENOMIC DNA]</scope>
    <source>
        <strain evidence="12">ATCC BAA-381 / LMG 19568 / NCTC 13146 / CH001A</strain>
    </source>
</reference>
<dbReference type="InterPro" id="IPR011060">
    <property type="entry name" value="RibuloseP-bd_barrel"/>
</dbReference>
<dbReference type="HAMAP" id="MF_00135">
    <property type="entry name" value="PRAI"/>
    <property type="match status" value="1"/>
</dbReference>
<dbReference type="Proteomes" id="UP000002407">
    <property type="component" value="Chromosome"/>
</dbReference>
<dbReference type="PANTHER" id="PTHR42894">
    <property type="entry name" value="N-(5'-PHOSPHORIBOSYL)ANTHRANILATE ISOMERASE"/>
    <property type="match status" value="1"/>
</dbReference>
<dbReference type="STRING" id="360107.CHAB381_1273"/>
<evidence type="ECO:0000256" key="7">
    <source>
        <dbReference type="ARBA" id="ARBA00023141"/>
    </source>
</evidence>
<keyword evidence="12" id="KW-1185">Reference proteome</keyword>
<dbReference type="eggNOG" id="COG0135">
    <property type="taxonomic scope" value="Bacteria"/>
</dbReference>
<evidence type="ECO:0000256" key="2">
    <source>
        <dbReference type="ARBA" id="ARBA00004664"/>
    </source>
</evidence>
<name>A7I2T3_CAMHC</name>
<evidence type="ECO:0000256" key="5">
    <source>
        <dbReference type="ARBA" id="ARBA00022605"/>
    </source>
</evidence>
<proteinExistence type="inferred from homology"/>
<sequence length="208" mass="23458">MKNLGKNVKFKICGIKNENEADEVAKLKIDFLGVIFAESKRQVSPQMAQKIVKIAHQNGKKAVGVFAGITKFKILEICDFAKLDAVQIYDNINFENELKNRNIELWQVVSIKNEIPNIHNYKFDKILFDYKGKKIGGNGISWNFSLLENFKKNHPKINFIIAGGINVKNAKKAASYAPFALDINSSVENDVGIKEKGKILEILNLFKS</sequence>
<dbReference type="CDD" id="cd00405">
    <property type="entry name" value="PRAI"/>
    <property type="match status" value="1"/>
</dbReference>
<dbReference type="PANTHER" id="PTHR42894:SF1">
    <property type="entry name" value="N-(5'-PHOSPHORIBOSYL)ANTHRANILATE ISOMERASE"/>
    <property type="match status" value="1"/>
</dbReference>
<feature type="domain" description="N-(5'phosphoribosyl) anthranilate isomerase (PRAI)" evidence="10">
    <location>
        <begin position="11"/>
        <end position="203"/>
    </location>
</feature>
<evidence type="ECO:0000256" key="1">
    <source>
        <dbReference type="ARBA" id="ARBA00001164"/>
    </source>
</evidence>
<comment type="pathway">
    <text evidence="2 9">Amino-acid biosynthesis; L-tryptophan biosynthesis; L-tryptophan from chorismate: step 3/5.</text>
</comment>
<dbReference type="HOGENOM" id="CLU_076364_3_0_7"/>
<dbReference type="AlphaFoldDB" id="A7I2T3"/>
<dbReference type="EMBL" id="CP000776">
    <property type="protein sequence ID" value="ABS51902.1"/>
    <property type="molecule type" value="Genomic_DNA"/>
</dbReference>
<keyword evidence="7 9" id="KW-0057">Aromatic amino acid biosynthesis</keyword>
<accession>A7I2T3</accession>
<dbReference type="UniPathway" id="UPA00035">
    <property type="reaction ID" value="UER00042"/>
</dbReference>
<keyword evidence="5 9" id="KW-0028">Amino-acid biosynthesis</keyword>